<dbReference type="SUPFAM" id="SSF55282">
    <property type="entry name" value="RL5-like"/>
    <property type="match status" value="1"/>
</dbReference>
<dbReference type="PIRSF" id="PIRSF002161">
    <property type="entry name" value="Ribosomal_L5"/>
    <property type="match status" value="1"/>
</dbReference>
<dbReference type="Proteomes" id="UP000268469">
    <property type="component" value="Unassembled WGS sequence"/>
</dbReference>
<dbReference type="AlphaFoldDB" id="A0A660SCF3"/>
<evidence type="ECO:0000313" key="10">
    <source>
        <dbReference type="Proteomes" id="UP000268469"/>
    </source>
</evidence>
<dbReference type="InterPro" id="IPR020930">
    <property type="entry name" value="Ribosomal_uL5_bac-type"/>
</dbReference>
<dbReference type="GO" id="GO:0005840">
    <property type="term" value="C:ribosome"/>
    <property type="evidence" value="ECO:0007669"/>
    <property type="project" value="UniProtKB-KW"/>
</dbReference>
<dbReference type="PANTHER" id="PTHR11994">
    <property type="entry name" value="60S RIBOSOMAL PROTEIN L11-RELATED"/>
    <property type="match status" value="1"/>
</dbReference>
<accession>A0A660SCF3</accession>
<proteinExistence type="inferred from homology"/>
<dbReference type="Pfam" id="PF00673">
    <property type="entry name" value="Ribosomal_L5_C"/>
    <property type="match status" value="1"/>
</dbReference>
<feature type="domain" description="Large ribosomal subunit protein uL5 C-terminal" evidence="8">
    <location>
        <begin position="85"/>
        <end position="177"/>
    </location>
</feature>
<comment type="caution">
    <text evidence="9">The sequence shown here is derived from an EMBL/GenBank/DDBJ whole genome shotgun (WGS) entry which is preliminary data.</text>
</comment>
<keyword evidence="2 5" id="KW-0689">Ribosomal protein</keyword>
<comment type="function">
    <text evidence="5">This is 1 of the proteins that bind and probably mediate the attachment of the 5S RNA into the large ribosomal subunit, where it forms part of the central protuberance. In the 70S ribosome it contacts protein S13 of the 30S subunit (bridge B1b), connecting the 2 subunits; this bridge is implicated in subunit movement. Contacts the P site tRNA; the 5S rRNA and some of its associated proteins might help stabilize positioning of ribosome-bound tRNAs.</text>
</comment>
<name>A0A660SCF3_UNCW3</name>
<dbReference type="InterPro" id="IPR031310">
    <property type="entry name" value="Ribosomal_uL5_N"/>
</dbReference>
<dbReference type="HAMAP" id="MF_01333_B">
    <property type="entry name" value="Ribosomal_uL5_B"/>
    <property type="match status" value="1"/>
</dbReference>
<gene>
    <name evidence="5" type="primary">rplE</name>
    <name evidence="9" type="ORF">DRP53_10640</name>
</gene>
<evidence type="ECO:0000256" key="4">
    <source>
        <dbReference type="ARBA" id="ARBA00035245"/>
    </source>
</evidence>
<comment type="similarity">
    <text evidence="1 5 6">Belongs to the universal ribosomal protein uL5 family.</text>
</comment>
<evidence type="ECO:0000313" key="9">
    <source>
        <dbReference type="EMBL" id="RKX68498.1"/>
    </source>
</evidence>
<dbReference type="GO" id="GO:0019843">
    <property type="term" value="F:rRNA binding"/>
    <property type="evidence" value="ECO:0007669"/>
    <property type="project" value="UniProtKB-UniRule"/>
</dbReference>
<feature type="domain" description="Large ribosomal subunit protein uL5 N-terminal" evidence="7">
    <location>
        <begin position="24"/>
        <end position="80"/>
    </location>
</feature>
<evidence type="ECO:0000256" key="2">
    <source>
        <dbReference type="ARBA" id="ARBA00022980"/>
    </source>
</evidence>
<dbReference type="Pfam" id="PF00281">
    <property type="entry name" value="Ribosomal_L5"/>
    <property type="match status" value="1"/>
</dbReference>
<comment type="subunit">
    <text evidence="5">Part of the 50S ribosomal subunit; part of the 5S rRNA/L5/L18/L25 subcomplex. Contacts the 5S rRNA and the P site tRNA. Forms a bridge to the 30S subunit in the 70S ribosome.</text>
</comment>
<evidence type="ECO:0000256" key="1">
    <source>
        <dbReference type="ARBA" id="ARBA00008553"/>
    </source>
</evidence>
<protein>
    <recommendedName>
        <fullName evidence="4 5">Large ribosomal subunit protein uL5</fullName>
    </recommendedName>
</protein>
<dbReference type="InterPro" id="IPR031309">
    <property type="entry name" value="Ribosomal_uL5_C"/>
</dbReference>
<reference evidence="9 10" key="1">
    <citation type="submission" date="2018-06" db="EMBL/GenBank/DDBJ databases">
        <title>Extensive metabolic versatility and redundancy in microbially diverse, dynamic hydrothermal sediments.</title>
        <authorList>
            <person name="Dombrowski N."/>
            <person name="Teske A."/>
            <person name="Baker B.J."/>
        </authorList>
    </citation>
    <scope>NUCLEOTIDE SEQUENCE [LARGE SCALE GENOMIC DNA]</scope>
    <source>
        <strain evidence="9">B36_G15</strain>
    </source>
</reference>
<dbReference type="InterPro" id="IPR022803">
    <property type="entry name" value="Ribosomal_uL5_dom_sf"/>
</dbReference>
<dbReference type="GO" id="GO:0006412">
    <property type="term" value="P:translation"/>
    <property type="evidence" value="ECO:0007669"/>
    <property type="project" value="UniProtKB-UniRule"/>
</dbReference>
<evidence type="ECO:0000256" key="5">
    <source>
        <dbReference type="HAMAP-Rule" id="MF_01333"/>
    </source>
</evidence>
<dbReference type="FunFam" id="3.30.1440.10:FF:000001">
    <property type="entry name" value="50S ribosomal protein L5"/>
    <property type="match status" value="1"/>
</dbReference>
<evidence type="ECO:0000256" key="3">
    <source>
        <dbReference type="ARBA" id="ARBA00023274"/>
    </source>
</evidence>
<evidence type="ECO:0000259" key="7">
    <source>
        <dbReference type="Pfam" id="PF00281"/>
    </source>
</evidence>
<keyword evidence="3 5" id="KW-0687">Ribonucleoprotein</keyword>
<dbReference type="EMBL" id="QNBE01000156">
    <property type="protein sequence ID" value="RKX68498.1"/>
    <property type="molecule type" value="Genomic_DNA"/>
</dbReference>
<sequence>MARLWDEYRNRVVRRLMERFKYKNPLQAPRLKKIVINVGLGEAVSDSKVIDLVKKDLATITGQLPVPTRAKRPISNFRIRKGMIIGLKVTLRRKRMYEFYDRFINFVAPRIRDFRGFSPDSFDGRGNYTLGLSEQTVFPEIEYDKVKMIFGMDITFVTTAETDEEARALFEEMGFPFAKKRR</sequence>
<keyword evidence="5" id="KW-0820">tRNA-binding</keyword>
<evidence type="ECO:0000259" key="8">
    <source>
        <dbReference type="Pfam" id="PF00673"/>
    </source>
</evidence>
<keyword evidence="5" id="KW-0694">RNA-binding</keyword>
<dbReference type="GO" id="GO:1990904">
    <property type="term" value="C:ribonucleoprotein complex"/>
    <property type="evidence" value="ECO:0007669"/>
    <property type="project" value="UniProtKB-KW"/>
</dbReference>
<dbReference type="NCBIfam" id="NF000585">
    <property type="entry name" value="PRK00010.1"/>
    <property type="match status" value="1"/>
</dbReference>
<dbReference type="GO" id="GO:0003735">
    <property type="term" value="F:structural constituent of ribosome"/>
    <property type="evidence" value="ECO:0007669"/>
    <property type="project" value="InterPro"/>
</dbReference>
<keyword evidence="5" id="KW-0699">rRNA-binding</keyword>
<dbReference type="Gene3D" id="3.30.1440.10">
    <property type="match status" value="1"/>
</dbReference>
<evidence type="ECO:0000256" key="6">
    <source>
        <dbReference type="RuleBase" id="RU003930"/>
    </source>
</evidence>
<dbReference type="InterPro" id="IPR002132">
    <property type="entry name" value="Ribosomal_uL5"/>
</dbReference>
<organism evidence="9 10">
    <name type="scientific">candidate division WOR-3 bacterium</name>
    <dbReference type="NCBI Taxonomy" id="2052148"/>
    <lineage>
        <taxon>Bacteria</taxon>
        <taxon>Bacteria division WOR-3</taxon>
    </lineage>
</organism>
<dbReference type="GO" id="GO:0000049">
    <property type="term" value="F:tRNA binding"/>
    <property type="evidence" value="ECO:0007669"/>
    <property type="project" value="UniProtKB-UniRule"/>
</dbReference>